<evidence type="ECO:0000256" key="1">
    <source>
        <dbReference type="ARBA" id="ARBA00022723"/>
    </source>
</evidence>
<evidence type="ECO:0000313" key="6">
    <source>
        <dbReference type="Proteomes" id="UP001140453"/>
    </source>
</evidence>
<accession>A0A9W8YU28</accession>
<name>A0A9W8YU28_9PEZI</name>
<proteinExistence type="predicted"/>
<dbReference type="SMART" id="SM00906">
    <property type="entry name" value="Fungal_trans"/>
    <property type="match status" value="1"/>
</dbReference>
<comment type="caution">
    <text evidence="5">The sequence shown here is derived from an EMBL/GenBank/DDBJ whole genome shotgun (WGS) entry which is preliminary data.</text>
</comment>
<feature type="region of interest" description="Disordered" evidence="3">
    <location>
        <begin position="1"/>
        <end position="45"/>
    </location>
</feature>
<dbReference type="OrthoDB" id="2264294at2759"/>
<dbReference type="Proteomes" id="UP001140453">
    <property type="component" value="Unassembled WGS sequence"/>
</dbReference>
<dbReference type="PROSITE" id="PS00463">
    <property type="entry name" value="ZN2_CY6_FUNGAL_1"/>
    <property type="match status" value="1"/>
</dbReference>
<evidence type="ECO:0000256" key="3">
    <source>
        <dbReference type="SAM" id="MobiDB-lite"/>
    </source>
</evidence>
<protein>
    <submittedName>
        <fullName evidence="5">Fungal specific transcription factor</fullName>
    </submittedName>
</protein>
<dbReference type="GO" id="GO:0006351">
    <property type="term" value="P:DNA-templated transcription"/>
    <property type="evidence" value="ECO:0007669"/>
    <property type="project" value="InterPro"/>
</dbReference>
<feature type="domain" description="Zn(2)-C6 fungal-type" evidence="4">
    <location>
        <begin position="30"/>
        <end position="62"/>
    </location>
</feature>
<gene>
    <name evidence="5" type="primary">DAL81_2</name>
    <name evidence="5" type="ORF">N0V93_007609</name>
</gene>
<dbReference type="GO" id="GO:0003677">
    <property type="term" value="F:DNA binding"/>
    <property type="evidence" value="ECO:0007669"/>
    <property type="project" value="InterPro"/>
</dbReference>
<dbReference type="SMART" id="SM00066">
    <property type="entry name" value="GAL4"/>
    <property type="match status" value="1"/>
</dbReference>
<dbReference type="PANTHER" id="PTHR31668:SF4">
    <property type="entry name" value="TRANSCRIPTIONAL ACTIVATOR PROTEIN DAL81"/>
    <property type="match status" value="1"/>
</dbReference>
<dbReference type="PANTHER" id="PTHR31668">
    <property type="entry name" value="GLUCOSE TRANSPORT TRANSCRIPTION REGULATOR RGT1-RELATED-RELATED"/>
    <property type="match status" value="1"/>
</dbReference>
<dbReference type="GO" id="GO:0008270">
    <property type="term" value="F:zinc ion binding"/>
    <property type="evidence" value="ECO:0007669"/>
    <property type="project" value="InterPro"/>
</dbReference>
<keyword evidence="1" id="KW-0479">Metal-binding</keyword>
<dbReference type="InterPro" id="IPR007219">
    <property type="entry name" value="XnlR_reg_dom"/>
</dbReference>
<keyword evidence="6" id="KW-1185">Reference proteome</keyword>
<dbReference type="SUPFAM" id="SSF57701">
    <property type="entry name" value="Zn2/Cys6 DNA-binding domain"/>
    <property type="match status" value="1"/>
</dbReference>
<evidence type="ECO:0000259" key="4">
    <source>
        <dbReference type="PROSITE" id="PS50048"/>
    </source>
</evidence>
<evidence type="ECO:0000256" key="2">
    <source>
        <dbReference type="ARBA" id="ARBA00023242"/>
    </source>
</evidence>
<dbReference type="InterPro" id="IPR050797">
    <property type="entry name" value="Carb_Metab_Trans_Reg"/>
</dbReference>
<dbReference type="CDD" id="cd12148">
    <property type="entry name" value="fungal_TF_MHR"/>
    <property type="match status" value="1"/>
</dbReference>
<dbReference type="GO" id="GO:0005634">
    <property type="term" value="C:nucleus"/>
    <property type="evidence" value="ECO:0007669"/>
    <property type="project" value="TreeGrafter"/>
</dbReference>
<dbReference type="PROSITE" id="PS50048">
    <property type="entry name" value="ZN2_CY6_FUNGAL_2"/>
    <property type="match status" value="1"/>
</dbReference>
<keyword evidence="2" id="KW-0539">Nucleus</keyword>
<dbReference type="AlphaFoldDB" id="A0A9W8YU28"/>
<feature type="region of interest" description="Disordered" evidence="3">
    <location>
        <begin position="65"/>
        <end position="114"/>
    </location>
</feature>
<feature type="compositionally biased region" description="Polar residues" evidence="3">
    <location>
        <begin position="1"/>
        <end position="18"/>
    </location>
</feature>
<dbReference type="InterPro" id="IPR001138">
    <property type="entry name" value="Zn2Cys6_DnaBD"/>
</dbReference>
<dbReference type="Pfam" id="PF04082">
    <property type="entry name" value="Fungal_trans"/>
    <property type="match status" value="1"/>
</dbReference>
<dbReference type="InterPro" id="IPR036864">
    <property type="entry name" value="Zn2-C6_fun-type_DNA-bd_sf"/>
</dbReference>
<reference evidence="5" key="1">
    <citation type="submission" date="2022-10" db="EMBL/GenBank/DDBJ databases">
        <title>Tapping the CABI collections for fungal endophytes: first genome assemblies for Collariella, Neodidymelliopsis, Ascochyta clinopodiicola, Didymella pomorum, Didymosphaeria variabile, Neocosmospora piperis and Neocucurbitaria cava.</title>
        <authorList>
            <person name="Hill R."/>
        </authorList>
    </citation>
    <scope>NUCLEOTIDE SEQUENCE</scope>
    <source>
        <strain evidence="5">IMI 355082</strain>
    </source>
</reference>
<dbReference type="EMBL" id="JAPEVB010000004">
    <property type="protein sequence ID" value="KAJ4390135.1"/>
    <property type="molecule type" value="Genomic_DNA"/>
</dbReference>
<dbReference type="GO" id="GO:0001080">
    <property type="term" value="P:nitrogen catabolite activation of transcription from RNA polymerase II promoter"/>
    <property type="evidence" value="ECO:0007669"/>
    <property type="project" value="TreeGrafter"/>
</dbReference>
<sequence>MDNASEASNYSSPENSPTPAVRKPPRADRPCDTCRKRKSRCVKEPDQDKCVLCVFHRRDCTYLDEPQRRKKRKAEPPANPPGPSEQPAASGPSPKKARTAATREASKSMSNGKVKSLLDRTLGLHRTTHFKYIGPSSVHEEHLLEMPQGTPGRDNDDVSRVRRVDNVATFLSRSDTKTIFSYEDEEDLEAIEAIVHPYGPALVDLYFRTVHPSYPVLHKGVWLEKYARSFKEFSPPQLAAFYLLAMDWWEYDHDLSSKDKPDAGALLKAAMKSMTAVLHRPKLSTVQAGLLFLQRSGGDCWVLTSQVVAVAEELGLHLDCTNWNIPTWEKGLRRRLAWAVYLQDKWGAFIHGRPSHINHSTWRIPQLTLDDFPESAADEDEKEGSTEVETGRLLFIHLTKLTKIMADALDILYGPDQTQNDRIFAEHGIQGLLELVKPLVIRLKQWAEDMRPGMRMDDLKPRKLCSNGNLHLSYFVTEIMIYRFVIRRLTTDTPPSLREICREAGKVRLDRAVRFVETLRPEHLQAFWWFAAPKSLVLIRTYAGLLWATSNDDTEAEYYRQKMVDFQWSLKVRSKGVGFVTAAIREMDEVPIDLDMARSSSAPSVKRQFDDTIVAATTHPIEGSISHGLPSVPMSMDQSTPQTFEAVYQEQDFVPPELDPQLSFGMLDTVSARQIFMQDVNHGMFYTDLPP</sequence>
<evidence type="ECO:0000313" key="5">
    <source>
        <dbReference type="EMBL" id="KAJ4390135.1"/>
    </source>
</evidence>
<dbReference type="Gene3D" id="4.10.240.10">
    <property type="entry name" value="Zn(2)-C6 fungal-type DNA-binding domain"/>
    <property type="match status" value="1"/>
</dbReference>
<dbReference type="GO" id="GO:0000981">
    <property type="term" value="F:DNA-binding transcription factor activity, RNA polymerase II-specific"/>
    <property type="evidence" value="ECO:0007669"/>
    <property type="project" value="InterPro"/>
</dbReference>
<organism evidence="5 6">
    <name type="scientific">Gnomoniopsis smithogilvyi</name>
    <dbReference type="NCBI Taxonomy" id="1191159"/>
    <lineage>
        <taxon>Eukaryota</taxon>
        <taxon>Fungi</taxon>
        <taxon>Dikarya</taxon>
        <taxon>Ascomycota</taxon>
        <taxon>Pezizomycotina</taxon>
        <taxon>Sordariomycetes</taxon>
        <taxon>Sordariomycetidae</taxon>
        <taxon>Diaporthales</taxon>
        <taxon>Gnomoniaceae</taxon>
        <taxon>Gnomoniopsis</taxon>
    </lineage>
</organism>
<feature type="compositionally biased region" description="Basic and acidic residues" evidence="3">
    <location>
        <begin position="25"/>
        <end position="34"/>
    </location>
</feature>
<dbReference type="CDD" id="cd00067">
    <property type="entry name" value="GAL4"/>
    <property type="match status" value="1"/>
</dbReference>